<keyword evidence="5 13" id="KW-0548">Nucleotidyltransferase</keyword>
<dbReference type="Gene3D" id="3.40.50.620">
    <property type="entry name" value="HUPs"/>
    <property type="match status" value="1"/>
</dbReference>
<dbReference type="GO" id="GO:0005524">
    <property type="term" value="F:ATP binding"/>
    <property type="evidence" value="ECO:0007669"/>
    <property type="project" value="UniProtKB-KW"/>
</dbReference>
<dbReference type="GO" id="GO:0015937">
    <property type="term" value="P:coenzyme A biosynthetic process"/>
    <property type="evidence" value="ECO:0007669"/>
    <property type="project" value="UniProtKB-KW"/>
</dbReference>
<dbReference type="PANTHER" id="PTHR21342">
    <property type="entry name" value="PHOSPHOPANTETHEINE ADENYLYLTRANSFERASE"/>
    <property type="match status" value="1"/>
</dbReference>
<evidence type="ECO:0000256" key="4">
    <source>
        <dbReference type="ARBA" id="ARBA00022679"/>
    </source>
</evidence>
<keyword evidence="8" id="KW-0460">Magnesium</keyword>
<keyword evidence="6" id="KW-0547">Nucleotide-binding</keyword>
<keyword evidence="9" id="KW-0173">Coenzyme A biosynthesis</keyword>
<dbReference type="AlphaFoldDB" id="A0A1W1E1B4"/>
<evidence type="ECO:0000259" key="11">
    <source>
        <dbReference type="Pfam" id="PF01467"/>
    </source>
</evidence>
<keyword evidence="3" id="KW-0963">Cytoplasm</keyword>
<dbReference type="Pfam" id="PF01467">
    <property type="entry name" value="CTP_transf_like"/>
    <property type="match status" value="1"/>
</dbReference>
<dbReference type="InterPro" id="IPR001980">
    <property type="entry name" value="PPAT"/>
</dbReference>
<dbReference type="NCBIfam" id="TIGR01510">
    <property type="entry name" value="coaD_prev_kdtB"/>
    <property type="match status" value="1"/>
</dbReference>
<evidence type="ECO:0000256" key="8">
    <source>
        <dbReference type="ARBA" id="ARBA00022842"/>
    </source>
</evidence>
<evidence type="ECO:0000256" key="5">
    <source>
        <dbReference type="ARBA" id="ARBA00022695"/>
    </source>
</evidence>
<keyword evidence="7" id="KW-0067">ATP-binding</keyword>
<organism evidence="13">
    <name type="scientific">hydrothermal vent metagenome</name>
    <dbReference type="NCBI Taxonomy" id="652676"/>
    <lineage>
        <taxon>unclassified sequences</taxon>
        <taxon>metagenomes</taxon>
        <taxon>ecological metagenomes</taxon>
    </lineage>
</organism>
<evidence type="ECO:0000256" key="7">
    <source>
        <dbReference type="ARBA" id="ARBA00022840"/>
    </source>
</evidence>
<evidence type="ECO:0000256" key="9">
    <source>
        <dbReference type="ARBA" id="ARBA00022993"/>
    </source>
</evidence>
<name>A0A1W1E1B4_9ZZZZ</name>
<dbReference type="GO" id="GO:0004595">
    <property type="term" value="F:pantetheine-phosphate adenylyltransferase activity"/>
    <property type="evidence" value="ECO:0007669"/>
    <property type="project" value="UniProtKB-EC"/>
</dbReference>
<evidence type="ECO:0000313" key="12">
    <source>
        <dbReference type="EMBL" id="SFV84905.1"/>
    </source>
</evidence>
<evidence type="ECO:0000256" key="2">
    <source>
        <dbReference type="ARBA" id="ARBA00013868"/>
    </source>
</evidence>
<evidence type="ECO:0000256" key="10">
    <source>
        <dbReference type="ARBA" id="ARBA00029346"/>
    </source>
</evidence>
<feature type="domain" description="Cytidyltransferase-like" evidence="11">
    <location>
        <begin position="6"/>
        <end position="134"/>
    </location>
</feature>
<evidence type="ECO:0000256" key="3">
    <source>
        <dbReference type="ARBA" id="ARBA00022490"/>
    </source>
</evidence>
<dbReference type="HAMAP" id="MF_00151">
    <property type="entry name" value="PPAT_bact"/>
    <property type="match status" value="1"/>
</dbReference>
<dbReference type="CDD" id="cd02163">
    <property type="entry name" value="PPAT"/>
    <property type="match status" value="1"/>
</dbReference>
<proteinExistence type="inferred from homology"/>
<dbReference type="InterPro" id="IPR014729">
    <property type="entry name" value="Rossmann-like_a/b/a_fold"/>
</dbReference>
<accession>A0A1W1E1B4</accession>
<reference evidence="13" key="1">
    <citation type="submission" date="2016-10" db="EMBL/GenBank/DDBJ databases">
        <authorList>
            <person name="de Groot N.N."/>
        </authorList>
    </citation>
    <scope>NUCLEOTIDE SEQUENCE</scope>
</reference>
<evidence type="ECO:0000256" key="6">
    <source>
        <dbReference type="ARBA" id="ARBA00022741"/>
    </source>
</evidence>
<dbReference type="EMBL" id="FPHY01000001">
    <property type="protein sequence ID" value="SFV84905.1"/>
    <property type="molecule type" value="Genomic_DNA"/>
</dbReference>
<dbReference type="EC" id="2.7.7.3" evidence="1"/>
<evidence type="ECO:0000256" key="1">
    <source>
        <dbReference type="ARBA" id="ARBA00012392"/>
    </source>
</evidence>
<protein>
    <recommendedName>
        <fullName evidence="2">Phosphopantetheine adenylyltransferase</fullName>
        <ecNumber evidence="1">2.7.7.3</ecNumber>
    </recommendedName>
</protein>
<dbReference type="SUPFAM" id="SSF52374">
    <property type="entry name" value="Nucleotidylyl transferase"/>
    <property type="match status" value="1"/>
</dbReference>
<dbReference type="EMBL" id="FPHZ01000074">
    <property type="protein sequence ID" value="SFV87745.1"/>
    <property type="molecule type" value="Genomic_DNA"/>
</dbReference>
<evidence type="ECO:0000313" key="13">
    <source>
        <dbReference type="EMBL" id="SFV87745.1"/>
    </source>
</evidence>
<comment type="catalytic activity">
    <reaction evidence="10">
        <text>(R)-4'-phosphopantetheine + ATP + H(+) = 3'-dephospho-CoA + diphosphate</text>
        <dbReference type="Rhea" id="RHEA:19801"/>
        <dbReference type="ChEBI" id="CHEBI:15378"/>
        <dbReference type="ChEBI" id="CHEBI:30616"/>
        <dbReference type="ChEBI" id="CHEBI:33019"/>
        <dbReference type="ChEBI" id="CHEBI:57328"/>
        <dbReference type="ChEBI" id="CHEBI:61723"/>
        <dbReference type="EC" id="2.7.7.3"/>
    </reaction>
</comment>
<dbReference type="InterPro" id="IPR004821">
    <property type="entry name" value="Cyt_trans-like"/>
</dbReference>
<sequence length="159" mass="17807">MKKIAIYPGSFDPITNGHIDLIKRASKLFDTVIIGITQNSKKSAFLDIDNRIESANIALKGIDNIEVLSFNTLLVDFAKTQNAQIILRGLRAVSDFEYEFQLSGMNKHLNPNIETLFMTPAEQYANISSSLVREILSLGGDISMFVPKNVEKLLKEKLF</sequence>
<keyword evidence="4 13" id="KW-0808">Transferase</keyword>
<dbReference type="PRINTS" id="PR01020">
    <property type="entry name" value="LPSBIOSNTHSS"/>
</dbReference>
<gene>
    <name evidence="12" type="ORF">MNB_SUP05-SYMBIONT-4-834</name>
    <name evidence="13" type="ORF">MNB_SUP05-SYMBIONT-5-53</name>
</gene>
<dbReference type="NCBIfam" id="TIGR00125">
    <property type="entry name" value="cyt_tran_rel"/>
    <property type="match status" value="1"/>
</dbReference>
<dbReference type="PANTHER" id="PTHR21342:SF1">
    <property type="entry name" value="PHOSPHOPANTETHEINE ADENYLYLTRANSFERASE"/>
    <property type="match status" value="1"/>
</dbReference>